<comment type="function">
    <text evidence="9">Catalyzes the transfer of an acyl chain from an acyl-[acyl-carrier-protein] (ACP) to a Kdo(2)-lipid IV(A) to form a Kdo(2)-(acyl)-lipid IV(A).</text>
</comment>
<keyword evidence="8 9" id="KW-0012">Acyltransferase</keyword>
<dbReference type="Proteomes" id="UP000242515">
    <property type="component" value="Unassembled WGS sequence"/>
</dbReference>
<keyword evidence="3 9" id="KW-0808">Transferase</keyword>
<dbReference type="GO" id="GO:0009103">
    <property type="term" value="P:lipopolysaccharide biosynthetic process"/>
    <property type="evidence" value="ECO:0007669"/>
    <property type="project" value="UniProtKB-UniRule"/>
</dbReference>
<comment type="pathway">
    <text evidence="9">Glycolipid biosynthesis; KDO(2)-lipid A biosynthesis; KDO(2)-lipid A from CMP-3-deoxy-D-manno-octulosonate and lipid IV(A): step 3/4.</text>
</comment>
<dbReference type="AlphaFoldDB" id="A0A1H9GL75"/>
<dbReference type="PIRSF" id="PIRSF026649">
    <property type="entry name" value="MsbB"/>
    <property type="match status" value="1"/>
</dbReference>
<dbReference type="GO" id="GO:0008913">
    <property type="term" value="F:Kdo2-lipid IVA acyltransferase activity"/>
    <property type="evidence" value="ECO:0007669"/>
    <property type="project" value="UniProtKB-EC"/>
</dbReference>
<evidence type="ECO:0000256" key="3">
    <source>
        <dbReference type="ARBA" id="ARBA00022679"/>
    </source>
</evidence>
<dbReference type="NCBIfam" id="NF005340">
    <property type="entry name" value="PRK06860.1"/>
    <property type="match status" value="1"/>
</dbReference>
<comment type="similarity">
    <text evidence="9">Belongs to the LpxL/LpxM/LpxP family.</text>
</comment>
<accession>A0A1H9GL75</accession>
<dbReference type="RefSeq" id="WP_092674117.1">
    <property type="nucleotide sequence ID" value="NZ_FOGC01000003.1"/>
</dbReference>
<evidence type="ECO:0000256" key="6">
    <source>
        <dbReference type="ARBA" id="ARBA00022989"/>
    </source>
</evidence>
<dbReference type="EMBL" id="FOGC01000003">
    <property type="protein sequence ID" value="SEQ50872.1"/>
    <property type="molecule type" value="Genomic_DNA"/>
</dbReference>
<comment type="catalytic activity">
    <reaction evidence="9">
        <text>an alpha-Kdo-(2-&gt;4)-alpha-Kdo-(2-&gt;6)-lipid IVA + a fatty acyl-[ACP] = an alpha-Kdo-(2-&gt;4)-alpha-Kdo-(2-&gt;6)-(acyl)-lipid IVA + holo-[ACP]</text>
        <dbReference type="Rhea" id="RHEA:69396"/>
        <dbReference type="Rhea" id="RHEA-COMP:9685"/>
        <dbReference type="Rhea" id="RHEA-COMP:14125"/>
        <dbReference type="ChEBI" id="CHEBI:64479"/>
        <dbReference type="ChEBI" id="CHEBI:138651"/>
        <dbReference type="ChEBI" id="CHEBI:176429"/>
        <dbReference type="ChEBI" id="CHEBI:176430"/>
        <dbReference type="EC" id="2.3.1.241"/>
    </reaction>
</comment>
<comment type="subcellular location">
    <subcellularLocation>
        <location evidence="9">Cell inner membrane</location>
        <topology evidence="9">Single-pass membrane protein</topology>
    </subcellularLocation>
</comment>
<evidence type="ECO:0000256" key="4">
    <source>
        <dbReference type="ARBA" id="ARBA00022692"/>
    </source>
</evidence>
<keyword evidence="5 9" id="KW-0448">Lipopolysaccharide biosynthesis</keyword>
<dbReference type="GO" id="GO:0009245">
    <property type="term" value="P:lipid A biosynthetic process"/>
    <property type="evidence" value="ECO:0007669"/>
    <property type="project" value="InterPro"/>
</dbReference>
<keyword evidence="2 9" id="KW-0997">Cell inner membrane</keyword>
<dbReference type="STRING" id="988801.SAMN05216522_103264"/>
<evidence type="ECO:0000256" key="5">
    <source>
        <dbReference type="ARBA" id="ARBA00022985"/>
    </source>
</evidence>
<keyword evidence="4 9" id="KW-0812">Transmembrane</keyword>
<dbReference type="InterPro" id="IPR004960">
    <property type="entry name" value="LipA_acyltrans"/>
</dbReference>
<sequence>MTILPKFTRQLLHPRYFLLWCGIGALYLVVQLPYKFLNTLGPLVGRLAMKVMTDRVYVAARNLHLCFPEKSEQEREKLLKENFESVGMALFETGMAWFWSDARVKKHFAVTGLEHISKAQQEGKGVLLLGVHFLTLELGARIFGIYNPGIGVYRPNNNPVIDWLQTYGRMRSNKDMINRRDVKGMLRALKQGDILWYAPDHDYGPKSSVFAPFFAVDKAASTKGSYMLIRMSNPAIIPFLARRLPGNKGYEMVILPAAEDIPVDSDMNTAIALNKLVERCVMMAPEQYMWLHRRFKTRPPGAPSLY</sequence>
<evidence type="ECO:0000313" key="10">
    <source>
        <dbReference type="EMBL" id="SEQ50872.1"/>
    </source>
</evidence>
<reference evidence="11" key="1">
    <citation type="submission" date="2016-10" db="EMBL/GenBank/DDBJ databases">
        <authorList>
            <person name="Varghese N."/>
            <person name="Submissions S."/>
        </authorList>
    </citation>
    <scope>NUCLEOTIDE SEQUENCE [LARGE SCALE GENOMIC DNA]</scope>
    <source>
        <strain evidence="11">8N4</strain>
    </source>
</reference>
<protein>
    <recommendedName>
        <fullName evidence="9">Lipid A biosynthesis acyltransferase</fullName>
        <ecNumber evidence="9">2.3.1.241</ecNumber>
    </recommendedName>
    <alternativeName>
        <fullName evidence="9">Kdo(2)-lipid IV(A) acyltransferase</fullName>
    </alternativeName>
</protein>
<feature type="transmembrane region" description="Helical" evidence="9">
    <location>
        <begin position="16"/>
        <end position="34"/>
    </location>
</feature>
<evidence type="ECO:0000256" key="7">
    <source>
        <dbReference type="ARBA" id="ARBA00023136"/>
    </source>
</evidence>
<dbReference type="PANTHER" id="PTHR30606:SF9">
    <property type="entry name" value="LIPID A BIOSYNTHESIS LAUROYLTRANSFERASE"/>
    <property type="match status" value="1"/>
</dbReference>
<feature type="short sequence motif" description="HXXXXD motif" evidence="9">
    <location>
        <begin position="132"/>
        <end position="137"/>
    </location>
</feature>
<dbReference type="EC" id="2.3.1.241" evidence="9"/>
<dbReference type="Pfam" id="PF03279">
    <property type="entry name" value="Lip_A_acyltrans"/>
    <property type="match status" value="1"/>
</dbReference>
<dbReference type="InterPro" id="IPR011920">
    <property type="entry name" value="Lipid_A_LpxL_LpxP"/>
</dbReference>
<evidence type="ECO:0000256" key="2">
    <source>
        <dbReference type="ARBA" id="ARBA00022519"/>
    </source>
</evidence>
<evidence type="ECO:0000256" key="1">
    <source>
        <dbReference type="ARBA" id="ARBA00022475"/>
    </source>
</evidence>
<evidence type="ECO:0000256" key="8">
    <source>
        <dbReference type="ARBA" id="ARBA00023315"/>
    </source>
</evidence>
<gene>
    <name evidence="9" type="primary">lpxL</name>
    <name evidence="10" type="ORF">SAMN05216522_103264</name>
</gene>
<dbReference type="GO" id="GO:0036104">
    <property type="term" value="P:Kdo2-lipid A biosynthetic process"/>
    <property type="evidence" value="ECO:0007669"/>
    <property type="project" value="UniProtKB-UniRule"/>
</dbReference>
<comment type="pathway">
    <text evidence="9">Bacterial outer membrane biogenesis; lipopolysaccharide biosynthesis.</text>
</comment>
<keyword evidence="1 9" id="KW-1003">Cell membrane</keyword>
<keyword evidence="11" id="KW-1185">Reference proteome</keyword>
<keyword evidence="7 9" id="KW-0472">Membrane</keyword>
<dbReference type="UniPathway" id="UPA00030"/>
<dbReference type="GO" id="GO:0005886">
    <property type="term" value="C:plasma membrane"/>
    <property type="evidence" value="ECO:0007669"/>
    <property type="project" value="UniProtKB-SubCell"/>
</dbReference>
<dbReference type="OrthoDB" id="9803456at2"/>
<keyword evidence="6 9" id="KW-1133">Transmembrane helix</keyword>
<dbReference type="PANTHER" id="PTHR30606">
    <property type="entry name" value="LIPID A BIOSYNTHESIS LAUROYL ACYLTRANSFERASE"/>
    <property type="match status" value="1"/>
</dbReference>
<dbReference type="HAMAP" id="MF_01942">
    <property type="entry name" value="Lipid_A_LpxL_LpxP"/>
    <property type="match status" value="1"/>
</dbReference>
<dbReference type="UniPathway" id="UPA00360">
    <property type="reaction ID" value="UER00485"/>
</dbReference>
<evidence type="ECO:0000256" key="9">
    <source>
        <dbReference type="HAMAP-Rule" id="MF_01942"/>
    </source>
</evidence>
<proteinExistence type="inferred from homology"/>
<evidence type="ECO:0000313" key="11">
    <source>
        <dbReference type="Proteomes" id="UP000242515"/>
    </source>
</evidence>
<name>A0A1H9GL75_9GAMM</name>
<dbReference type="NCBIfam" id="TIGR02207">
    <property type="entry name" value="lipid_A_htrB"/>
    <property type="match status" value="1"/>
</dbReference>
<dbReference type="CDD" id="cd07984">
    <property type="entry name" value="LPLAT_LABLAT-like"/>
    <property type="match status" value="1"/>
</dbReference>
<organism evidence="10 11">
    <name type="scientific">Rosenbergiella nectarea</name>
    <dbReference type="NCBI Taxonomy" id="988801"/>
    <lineage>
        <taxon>Bacteria</taxon>
        <taxon>Pseudomonadati</taxon>
        <taxon>Pseudomonadota</taxon>
        <taxon>Gammaproteobacteria</taxon>
        <taxon>Enterobacterales</taxon>
        <taxon>Erwiniaceae</taxon>
        <taxon>Rosenbergiella</taxon>
    </lineage>
</organism>